<comment type="caution">
    <text evidence="1">The sequence shown here is derived from an EMBL/GenBank/DDBJ whole genome shotgun (WGS) entry which is preliminary data.</text>
</comment>
<gene>
    <name evidence="1" type="ORF">GCM10011594_34030</name>
</gene>
<organism evidence="1 2">
    <name type="scientific">Nakamurella endophytica</name>
    <dbReference type="NCBI Taxonomy" id="1748367"/>
    <lineage>
        <taxon>Bacteria</taxon>
        <taxon>Bacillati</taxon>
        <taxon>Actinomycetota</taxon>
        <taxon>Actinomycetes</taxon>
        <taxon>Nakamurellales</taxon>
        <taxon>Nakamurellaceae</taxon>
        <taxon>Nakamurella</taxon>
    </lineage>
</organism>
<reference evidence="1" key="2">
    <citation type="submission" date="2020-09" db="EMBL/GenBank/DDBJ databases">
        <authorList>
            <person name="Sun Q."/>
            <person name="Zhou Y."/>
        </authorList>
    </citation>
    <scope>NUCLEOTIDE SEQUENCE</scope>
    <source>
        <strain evidence="1">CGMCC 4.7308</strain>
    </source>
</reference>
<dbReference type="Proteomes" id="UP000655208">
    <property type="component" value="Unassembled WGS sequence"/>
</dbReference>
<keyword evidence="2" id="KW-1185">Reference proteome</keyword>
<dbReference type="EMBL" id="BMNA01000008">
    <property type="protein sequence ID" value="GGM11256.1"/>
    <property type="molecule type" value="Genomic_DNA"/>
</dbReference>
<evidence type="ECO:0000313" key="1">
    <source>
        <dbReference type="EMBL" id="GGM11256.1"/>
    </source>
</evidence>
<proteinExistence type="predicted"/>
<name>A0A917WKZ0_9ACTN</name>
<sequence>MSRTASTTRAPLAANSRAVTRPMPLLAPVTTTVRPVWSGMSAKENLEVVMGNKVGSSNTVVNAYIRA</sequence>
<protein>
    <submittedName>
        <fullName evidence="1">Uncharacterized protein</fullName>
    </submittedName>
</protein>
<accession>A0A917WKZ0</accession>
<reference evidence="1" key="1">
    <citation type="journal article" date="2014" name="Int. J. Syst. Evol. Microbiol.">
        <title>Complete genome sequence of Corynebacterium casei LMG S-19264T (=DSM 44701T), isolated from a smear-ripened cheese.</title>
        <authorList>
            <consortium name="US DOE Joint Genome Institute (JGI-PGF)"/>
            <person name="Walter F."/>
            <person name="Albersmeier A."/>
            <person name="Kalinowski J."/>
            <person name="Ruckert C."/>
        </authorList>
    </citation>
    <scope>NUCLEOTIDE SEQUENCE</scope>
    <source>
        <strain evidence="1">CGMCC 4.7308</strain>
    </source>
</reference>
<dbReference type="AlphaFoldDB" id="A0A917WKZ0"/>
<evidence type="ECO:0000313" key="2">
    <source>
        <dbReference type="Proteomes" id="UP000655208"/>
    </source>
</evidence>